<dbReference type="EMBL" id="MAEM01000302">
    <property type="protein sequence ID" value="OBS01277.1"/>
    <property type="molecule type" value="Genomic_DNA"/>
</dbReference>
<name>A0A1A6BFX1_MYCGO</name>
<organism evidence="1 2">
    <name type="scientific">Mycobacterium gordonae</name>
    <dbReference type="NCBI Taxonomy" id="1778"/>
    <lineage>
        <taxon>Bacteria</taxon>
        <taxon>Bacillati</taxon>
        <taxon>Actinomycetota</taxon>
        <taxon>Actinomycetes</taxon>
        <taxon>Mycobacteriales</taxon>
        <taxon>Mycobacteriaceae</taxon>
        <taxon>Mycobacterium</taxon>
    </lineage>
</organism>
<accession>A0A1A6BFX1</accession>
<evidence type="ECO:0000313" key="1">
    <source>
        <dbReference type="EMBL" id="OBS01277.1"/>
    </source>
</evidence>
<reference evidence="1 2" key="1">
    <citation type="submission" date="2016-06" db="EMBL/GenBank/DDBJ databases">
        <authorList>
            <person name="Kjaerup R.B."/>
            <person name="Dalgaard T.S."/>
            <person name="Juul-Madsen H.R."/>
        </authorList>
    </citation>
    <scope>NUCLEOTIDE SEQUENCE [LARGE SCALE GENOMIC DNA]</scope>
    <source>
        <strain evidence="1 2">1245752.6</strain>
    </source>
</reference>
<sequence>MQQHLRVDPGALQTLTTRWGALVNDLNATAPTGLGLSCQASAAAVSGACGDVTAFSAALAARVGLRAGYVAEAETGYLANEATSANMLAVAQPANCD</sequence>
<dbReference type="RefSeq" id="WP_065134456.1">
    <property type="nucleotide sequence ID" value="NZ_MAEM01000302.1"/>
</dbReference>
<proteinExistence type="predicted"/>
<gene>
    <name evidence="1" type="ORF">A9W98_20935</name>
</gene>
<dbReference type="Proteomes" id="UP000093757">
    <property type="component" value="Unassembled WGS sequence"/>
</dbReference>
<dbReference type="AlphaFoldDB" id="A0A1A6BFX1"/>
<protein>
    <submittedName>
        <fullName evidence="1">Uncharacterized protein</fullName>
    </submittedName>
</protein>
<evidence type="ECO:0000313" key="2">
    <source>
        <dbReference type="Proteomes" id="UP000093757"/>
    </source>
</evidence>
<comment type="caution">
    <text evidence="1">The sequence shown here is derived from an EMBL/GenBank/DDBJ whole genome shotgun (WGS) entry which is preliminary data.</text>
</comment>